<dbReference type="EMBL" id="AP019536">
    <property type="protein sequence ID" value="BBI99458.1"/>
    <property type="molecule type" value="Genomic_DNA"/>
</dbReference>
<dbReference type="Proteomes" id="UP001319121">
    <property type="component" value="Chromosome"/>
</dbReference>
<dbReference type="RefSeq" id="WP_212787033.1">
    <property type="nucleotide sequence ID" value="NZ_AP019536.1"/>
</dbReference>
<evidence type="ECO:0000313" key="1">
    <source>
        <dbReference type="EMBL" id="BBI99458.1"/>
    </source>
</evidence>
<dbReference type="AlphaFoldDB" id="A0AAN1SYQ6"/>
<sequence length="88" mass="10208">MPKLSDYVQAAATEYLQDTGSTELDVHWAAEFFQDSGVLNEYPNQNMVAFYNMVQKELTKRADRAEKEARMKLEKINWFPKPPRKPPG</sequence>
<accession>A0AAN1SYQ6</accession>
<dbReference type="KEGG" id="fku:FGKAn22_11510"/>
<protein>
    <submittedName>
        <fullName evidence="1">Uncharacterized protein</fullName>
    </submittedName>
</protein>
<gene>
    <name evidence="1" type="ORF">FGKAn22_11510</name>
</gene>
<proteinExistence type="predicted"/>
<keyword evidence="2" id="KW-1185">Reference proteome</keyword>
<name>A0AAN1SYQ6_9PROT</name>
<evidence type="ECO:0000313" key="2">
    <source>
        <dbReference type="Proteomes" id="UP001319121"/>
    </source>
</evidence>
<reference evidence="1 2" key="1">
    <citation type="submission" date="2019-03" db="EMBL/GenBank/DDBJ databases">
        <title>Complete genome sequence of Ferrigenium kumadai strain An22, a microaerophilic iron-oxidizing bacterium isolated from a paddy field soil.</title>
        <authorList>
            <person name="Watanabe T."/>
            <person name="Asakawa S."/>
        </authorList>
    </citation>
    <scope>NUCLEOTIDE SEQUENCE [LARGE SCALE GENOMIC DNA]</scope>
    <source>
        <strain evidence="1 2">An22</strain>
    </source>
</reference>
<organism evidence="1 2">
    <name type="scientific">Ferrigenium kumadai</name>
    <dbReference type="NCBI Taxonomy" id="1682490"/>
    <lineage>
        <taxon>Bacteria</taxon>
        <taxon>Pseudomonadati</taxon>
        <taxon>Pseudomonadota</taxon>
        <taxon>Betaproteobacteria</taxon>
        <taxon>Nitrosomonadales</taxon>
        <taxon>Gallionellaceae</taxon>
        <taxon>Ferrigenium</taxon>
    </lineage>
</organism>